<organism evidence="2 3">
    <name type="scientific">Terriglobus roseus</name>
    <dbReference type="NCBI Taxonomy" id="392734"/>
    <lineage>
        <taxon>Bacteria</taxon>
        <taxon>Pseudomonadati</taxon>
        <taxon>Acidobacteriota</taxon>
        <taxon>Terriglobia</taxon>
        <taxon>Terriglobales</taxon>
        <taxon>Acidobacteriaceae</taxon>
        <taxon>Terriglobus</taxon>
    </lineage>
</organism>
<feature type="domain" description="DUF6734" evidence="1">
    <location>
        <begin position="1"/>
        <end position="293"/>
    </location>
</feature>
<gene>
    <name evidence="2" type="ORF">SAMN05444167_1722</name>
</gene>
<dbReference type="AlphaFoldDB" id="A0A1G7J9C7"/>
<dbReference type="EMBL" id="LT629690">
    <property type="protein sequence ID" value="SDF21089.1"/>
    <property type="molecule type" value="Genomic_DNA"/>
</dbReference>
<dbReference type="InterPro" id="IPR046621">
    <property type="entry name" value="DUF6734"/>
</dbReference>
<dbReference type="OrthoDB" id="771064at2"/>
<accession>A0A1G7J9C7</accession>
<name>A0A1G7J9C7_9BACT</name>
<evidence type="ECO:0000313" key="3">
    <source>
        <dbReference type="Proteomes" id="UP000182427"/>
    </source>
</evidence>
<evidence type="ECO:0000313" key="2">
    <source>
        <dbReference type="EMBL" id="SDF21089.1"/>
    </source>
</evidence>
<reference evidence="2 3" key="1">
    <citation type="submission" date="2016-10" db="EMBL/GenBank/DDBJ databases">
        <authorList>
            <person name="de Groot N.N."/>
        </authorList>
    </citation>
    <scope>NUCLEOTIDE SEQUENCE [LARGE SCALE GENOMIC DNA]</scope>
    <source>
        <strain evidence="2 3">GAS232</strain>
    </source>
</reference>
<sequence>MQAVFSFWSKPFTAYKGRIWATPFHHLLSWGLSVRLAKQHFDKVLLITDKPGKALLVDRLGLAFDEVSEDLQQFQNVDPGWWAFGKLVAYSMQTQPFCHIDNDVFLWKPLPAALLSAPVFTQCPEYFHTAWEWSGPAYVEQAFQDQALELPVEWTWARSLHSDRFSEDNCGIMGGTDIQFLQYFSRLAMDLVTNPTSMPAWDRFPEKEGFNMIVEQFLLNACVRYHRAHPQSPFSRVKMEYLFPSFEQAYEEDRAARVGFTHLLGDAKSHPAIMKRLEERMRWESPDFYRHCTRLHSSGYATA</sequence>
<dbReference type="Pfam" id="PF20508">
    <property type="entry name" value="DUF6734"/>
    <property type="match status" value="1"/>
</dbReference>
<keyword evidence="3" id="KW-1185">Reference proteome</keyword>
<dbReference type="RefSeq" id="WP_083344761.1">
    <property type="nucleotide sequence ID" value="NZ_LT629690.1"/>
</dbReference>
<protein>
    <recommendedName>
        <fullName evidence="1">DUF6734 domain-containing protein</fullName>
    </recommendedName>
</protein>
<dbReference type="Proteomes" id="UP000182427">
    <property type="component" value="Chromosome I"/>
</dbReference>
<proteinExistence type="predicted"/>
<evidence type="ECO:0000259" key="1">
    <source>
        <dbReference type="Pfam" id="PF20508"/>
    </source>
</evidence>